<comment type="catalytic activity">
    <reaction evidence="2">
        <text>D-erythrose 4-phosphate + phosphoenolpyruvate + H2O = 7-phospho-2-dehydro-3-deoxy-D-arabino-heptonate + phosphate</text>
        <dbReference type="Rhea" id="RHEA:14717"/>
        <dbReference type="ChEBI" id="CHEBI:15377"/>
        <dbReference type="ChEBI" id="CHEBI:16897"/>
        <dbReference type="ChEBI" id="CHEBI:43474"/>
        <dbReference type="ChEBI" id="CHEBI:58394"/>
        <dbReference type="ChEBI" id="CHEBI:58702"/>
        <dbReference type="EC" id="2.5.1.54"/>
    </reaction>
</comment>
<accession>A0ABW8M6B2</accession>
<gene>
    <name evidence="4" type="ORF">ACI2L5_52480</name>
</gene>
<evidence type="ECO:0000256" key="1">
    <source>
        <dbReference type="ARBA" id="ARBA00022679"/>
    </source>
</evidence>
<dbReference type="RefSeq" id="WP_404749320.1">
    <property type="nucleotide sequence ID" value="NZ_JBJDQH010000138.1"/>
</dbReference>
<comment type="similarity">
    <text evidence="2">Belongs to the class-II DAHP synthase family.</text>
</comment>
<feature type="region of interest" description="Disordered" evidence="3">
    <location>
        <begin position="1"/>
        <end position="22"/>
    </location>
</feature>
<dbReference type="SUPFAM" id="SSF51569">
    <property type="entry name" value="Aldolase"/>
    <property type="match status" value="1"/>
</dbReference>
<keyword evidence="1 2" id="KW-0808">Transferase</keyword>
<dbReference type="EMBL" id="JBJDQH010000138">
    <property type="protein sequence ID" value="MFK4273403.1"/>
    <property type="molecule type" value="Genomic_DNA"/>
</dbReference>
<evidence type="ECO:0000256" key="2">
    <source>
        <dbReference type="RuleBase" id="RU363071"/>
    </source>
</evidence>
<dbReference type="EC" id="2.5.1.54" evidence="2"/>
<comment type="pathway">
    <text evidence="2">Metabolic intermediate biosynthesis; chorismate biosynthesis; chorismate from D-erythrose 4-phosphate and phosphoenolpyruvate: step 1/7.</text>
</comment>
<protein>
    <recommendedName>
        <fullName evidence="2">Phospho-2-dehydro-3-deoxyheptonate aldolase</fullName>
        <ecNumber evidence="2">2.5.1.54</ecNumber>
    </recommendedName>
</protein>
<dbReference type="Pfam" id="PF01474">
    <property type="entry name" value="DAHP_synth_2"/>
    <property type="match status" value="1"/>
</dbReference>
<proteinExistence type="inferred from homology"/>
<name>A0ABW8M6B2_9ACTN</name>
<keyword evidence="2" id="KW-0028">Amino-acid biosynthesis</keyword>
<reference evidence="4 5" key="1">
    <citation type="submission" date="2024-11" db="EMBL/GenBank/DDBJ databases">
        <title>The Natural Products Discovery Center: Release of the First 8490 Sequenced Strains for Exploring Actinobacteria Biosynthetic Diversity.</title>
        <authorList>
            <person name="Kalkreuter E."/>
            <person name="Kautsar S.A."/>
            <person name="Yang D."/>
            <person name="Bader C.D."/>
            <person name="Teijaro C.N."/>
            <person name="Fluegel L."/>
            <person name="Davis C.M."/>
            <person name="Simpson J.R."/>
            <person name="Lauterbach L."/>
            <person name="Steele A.D."/>
            <person name="Gui C."/>
            <person name="Meng S."/>
            <person name="Li G."/>
            <person name="Viehrig K."/>
            <person name="Ye F."/>
            <person name="Su P."/>
            <person name="Kiefer A.F."/>
            <person name="Nichols A."/>
            <person name="Cepeda A.J."/>
            <person name="Yan W."/>
            <person name="Fan B."/>
            <person name="Jiang Y."/>
            <person name="Adhikari A."/>
            <person name="Zheng C.-J."/>
            <person name="Schuster L."/>
            <person name="Cowan T.M."/>
            <person name="Smanski M.J."/>
            <person name="Chevrette M.G."/>
            <person name="De Carvalho L.P.S."/>
            <person name="Shen B."/>
        </authorList>
    </citation>
    <scope>NUCLEOTIDE SEQUENCE [LARGE SCALE GENOMIC DNA]</scope>
    <source>
        <strain evidence="4 5">NPDC020863</strain>
    </source>
</reference>
<evidence type="ECO:0000313" key="5">
    <source>
        <dbReference type="Proteomes" id="UP001620295"/>
    </source>
</evidence>
<evidence type="ECO:0000256" key="3">
    <source>
        <dbReference type="SAM" id="MobiDB-lite"/>
    </source>
</evidence>
<comment type="caution">
    <text evidence="4">The sequence shown here is derived from an EMBL/GenBank/DDBJ whole genome shotgun (WGS) entry which is preliminary data.</text>
</comment>
<organism evidence="4 5">
    <name type="scientific">Streptomyces milbemycinicus</name>
    <dbReference type="NCBI Taxonomy" id="476552"/>
    <lineage>
        <taxon>Bacteria</taxon>
        <taxon>Bacillati</taxon>
        <taxon>Actinomycetota</taxon>
        <taxon>Actinomycetes</taxon>
        <taxon>Kitasatosporales</taxon>
        <taxon>Streptomycetaceae</taxon>
        <taxon>Streptomyces</taxon>
    </lineage>
</organism>
<keyword evidence="2" id="KW-0057">Aromatic amino acid biosynthesis</keyword>
<feature type="non-terminal residue" evidence="4">
    <location>
        <position position="58"/>
    </location>
</feature>
<sequence length="58" mass="6097">MSAAVDNALARPAAQQPQWSDAGAVHRVRAVLESVAPVVRVEEVDRLRARLAAVAGGH</sequence>
<dbReference type="InterPro" id="IPR002480">
    <property type="entry name" value="DAHP_synth_2"/>
</dbReference>
<keyword evidence="5" id="KW-1185">Reference proteome</keyword>
<dbReference type="GO" id="GO:0003849">
    <property type="term" value="F:3-deoxy-7-phosphoheptulonate synthase activity"/>
    <property type="evidence" value="ECO:0007669"/>
    <property type="project" value="UniProtKB-EC"/>
</dbReference>
<evidence type="ECO:0000313" key="4">
    <source>
        <dbReference type="EMBL" id="MFK4273403.1"/>
    </source>
</evidence>
<dbReference type="Proteomes" id="UP001620295">
    <property type="component" value="Unassembled WGS sequence"/>
</dbReference>